<comment type="caution">
    <text evidence="2">The sequence shown here is derived from an EMBL/GenBank/DDBJ whole genome shotgun (WGS) entry which is preliminary data.</text>
</comment>
<sequence length="101" mass="11705">MIRHTTPPVRRYGPSAQPIHDADDLPKDHVSRMCSALKIYFRRHDPGPLIAIYPPQAHDHPEGFFIRREHQKMHTAMAGSEISNTLYSYSVYHPAHINDRH</sequence>
<dbReference type="InParanoid" id="A0A369JW84"/>
<dbReference type="Proteomes" id="UP000076154">
    <property type="component" value="Unassembled WGS sequence"/>
</dbReference>
<name>A0A369JW84_HYPMA</name>
<evidence type="ECO:0000313" key="3">
    <source>
        <dbReference type="Proteomes" id="UP000076154"/>
    </source>
</evidence>
<feature type="region of interest" description="Disordered" evidence="1">
    <location>
        <begin position="1"/>
        <end position="24"/>
    </location>
</feature>
<evidence type="ECO:0000256" key="1">
    <source>
        <dbReference type="SAM" id="MobiDB-lite"/>
    </source>
</evidence>
<reference evidence="2" key="1">
    <citation type="submission" date="2018-04" db="EMBL/GenBank/DDBJ databases">
        <title>Whole genome sequencing of Hypsizygus marmoreus.</title>
        <authorList>
            <person name="Choi I.-G."/>
            <person name="Min B."/>
            <person name="Kim J.-G."/>
            <person name="Kim S."/>
            <person name="Oh Y.-L."/>
            <person name="Kong W.-S."/>
            <person name="Park H."/>
            <person name="Jeong J."/>
            <person name="Song E.-S."/>
        </authorList>
    </citation>
    <scope>NUCLEOTIDE SEQUENCE [LARGE SCALE GENOMIC DNA]</scope>
    <source>
        <strain evidence="2">51987-8</strain>
    </source>
</reference>
<protein>
    <submittedName>
        <fullName evidence="2">Uncharacterized protein</fullName>
    </submittedName>
</protein>
<proteinExistence type="predicted"/>
<evidence type="ECO:0000313" key="2">
    <source>
        <dbReference type="EMBL" id="RDB22956.1"/>
    </source>
</evidence>
<dbReference type="AlphaFoldDB" id="A0A369JW84"/>
<gene>
    <name evidence="2" type="ORF">Hypma_009767</name>
</gene>
<organism evidence="2 3">
    <name type="scientific">Hypsizygus marmoreus</name>
    <name type="common">White beech mushroom</name>
    <name type="synonym">Agaricus marmoreus</name>
    <dbReference type="NCBI Taxonomy" id="39966"/>
    <lineage>
        <taxon>Eukaryota</taxon>
        <taxon>Fungi</taxon>
        <taxon>Dikarya</taxon>
        <taxon>Basidiomycota</taxon>
        <taxon>Agaricomycotina</taxon>
        <taxon>Agaricomycetes</taxon>
        <taxon>Agaricomycetidae</taxon>
        <taxon>Agaricales</taxon>
        <taxon>Tricholomatineae</taxon>
        <taxon>Lyophyllaceae</taxon>
        <taxon>Hypsizygus</taxon>
    </lineage>
</organism>
<keyword evidence="3" id="KW-1185">Reference proteome</keyword>
<accession>A0A369JW84</accession>
<dbReference type="EMBL" id="LUEZ02000048">
    <property type="protein sequence ID" value="RDB22956.1"/>
    <property type="molecule type" value="Genomic_DNA"/>
</dbReference>